<proteinExistence type="predicted"/>
<protein>
    <submittedName>
        <fullName evidence="1">Uncharacterized protein</fullName>
    </submittedName>
</protein>
<dbReference type="EMBL" id="CP028490">
    <property type="protein sequence ID" value="AVX25261.1"/>
    <property type="molecule type" value="Genomic_DNA"/>
</dbReference>
<evidence type="ECO:0000313" key="2">
    <source>
        <dbReference type="Proteomes" id="UP000240475"/>
    </source>
</evidence>
<gene>
    <name evidence="1" type="ORF">DA456_18635</name>
</gene>
<evidence type="ECO:0000313" key="1">
    <source>
        <dbReference type="EMBL" id="AVX25261.1"/>
    </source>
</evidence>
<accession>A0AAD0ICK2</accession>
<dbReference type="SUPFAM" id="SSF52540">
    <property type="entry name" value="P-loop containing nucleoside triphosphate hydrolases"/>
    <property type="match status" value="1"/>
</dbReference>
<dbReference type="Proteomes" id="UP000240475">
    <property type="component" value="Chromosome"/>
</dbReference>
<organism evidence="1 2">
    <name type="scientific">Pseudomonas syringae pv. atrofaciens</name>
    <dbReference type="NCBI Taxonomy" id="192087"/>
    <lineage>
        <taxon>Bacteria</taxon>
        <taxon>Pseudomonadati</taxon>
        <taxon>Pseudomonadota</taxon>
        <taxon>Gammaproteobacteria</taxon>
        <taxon>Pseudomonadales</taxon>
        <taxon>Pseudomonadaceae</taxon>
        <taxon>Pseudomonas</taxon>
        <taxon>Pseudomonas syringae</taxon>
    </lineage>
</organism>
<name>A0AAD0ICK2_PSESX</name>
<sequence>MEHCFLPRTLWYCENRERIDLAHTELHIKFNIRAQPLIILGEAGMGKTTLLGLLAKQQGYQFVTAHQLLHPPRDMPNIGADQVLVIDALDELTANSPAEAIERVLSRLGEKNYPPFLLSCRAADWFVAAGIRSVESAYGRKPVQLHLSALNDEEILRVLNDQLSHEVVSDLVEGLRARGLNDWLGNPYTLELLVESAKAGQRPQSRTQVFEFATRQLLKERNEVKSADGPSPDLRRRAAGAACAALIIGGHEALCRSAESTTDLPLAEVRELPDACHLSHALATRLFEAVGPDRFKYAHRSLGEYLAAQWIMRCADTPRKRRRLLALLHRQGMVPSHLRGLHAWLALDSHLAPEVIATDPMGIIEYGDIGQLSEGQASMLLRALRRLATNNPGLLPAHHQINLREMIKPGIKTELLAILPDKGTSFQLRLLLLESIQGSPVVNQLETILWSLVVNPREAFALRRAALKALCVQQTSEQATKLLVLLRSHGSNDASQLALDLIGLHGYSFPDTTMAECVICCEHHPSRIGDIGFSKYDHVTKHFPTERMASFLNVLTASISSPEPFSPDQQKSELADLVMQLIGRYLKEQIPDISELWSWLHFSALHGAFALMAEETHQHLLDDSALRRRLQKWVLLENVVDARLMQRYHDLHRASHHLGCSEEDAIVLLDSLDPQDLDDQRWQEIVGLIHHTEDQGTALREAAHAFAAEHDDRLAWLAQLQLYPSNRENISLAEELERQHALEQQQKLSALRSTYLGKIESILKGSFTSLIEFAQIYLDCSKAFRFEACDTERLTNWLGQDLVQSLLTGFETYLQQVLCSLSITEIAHFFGLQQWFLAAKDLGEQEGLSPFIIAAALTARHQDGRCFKDLDEHVLMAGFLAVNYLFKDDLLTLQKALNSELKSRNRWQETLRLRCEPNLHGSSAYDGLSELLYDEEARIFAAGLARTWLEQFASLPADTERELARMLLNADEHEALSSVARSRTLPTKEHGRIWDSVGLVVSFDETRERLEQNRPDKHLLLELRELVVGHYGALGGHTIKLQAQAIAWVINRFRSLWPLRRRQQGDLDIDFFDNNASDCLVHLIDVLGNLTTPEALQAMQALCDVRRNSYTERMLDARANQRRRAFDRSSEPATISELKALAKDAAPNDVSALKAFVLDELHNVQEKIYSDDVDSWRGFYCGDQRTPRCEDDCRNWLISLLRQGSTLVGYEPEPHLAADKEADIACFAAAPRISIEVKGQWHRSVWTAADDQLDRLYTRDNRARGNGIYLVLWFGRQAKRKHALTSPGGKTERPCSPSVMKDMLEQRCKAFQQGRIEIVVLDLTRQAAT</sequence>
<dbReference type="InterPro" id="IPR027417">
    <property type="entry name" value="P-loop_NTPase"/>
</dbReference>
<reference evidence="1 2" key="1">
    <citation type="submission" date="2018-04" db="EMBL/GenBank/DDBJ databases">
        <authorList>
            <person name="Cha J.-S."/>
        </authorList>
    </citation>
    <scope>NUCLEOTIDE SEQUENCE [LARGE SCALE GENOMIC DNA]</scope>
    <source>
        <strain evidence="1 2">LMG5095</strain>
    </source>
</reference>